<sequence length="136" mass="15509">MSEVMFLLFNQSVKNQSDLIELARTGIPKNAVVKMAKQLSFSGKELAIIINLSERTLQRYPDNKKLEKTASEKAIQLAKLYERGSEVWGDLERFKGWMRHPNPFLGSKTPLEILDTNFGFEMVLDEIGRIEHGILA</sequence>
<protein>
    <recommendedName>
        <fullName evidence="5">DUF2384 domain-containing protein</fullName>
    </recommendedName>
</protein>
<evidence type="ECO:0000259" key="1">
    <source>
        <dbReference type="Pfam" id="PF09722"/>
    </source>
</evidence>
<dbReference type="NCBIfam" id="TIGR02293">
    <property type="entry name" value="TAS_TIGR02293"/>
    <property type="match status" value="1"/>
</dbReference>
<evidence type="ECO:0000259" key="2">
    <source>
        <dbReference type="Pfam" id="PF20432"/>
    </source>
</evidence>
<organism evidence="3 4">
    <name type="scientific">Emticicia aquatilis</name>
    <dbReference type="NCBI Taxonomy" id="1537369"/>
    <lineage>
        <taxon>Bacteria</taxon>
        <taxon>Pseudomonadati</taxon>
        <taxon>Bacteroidota</taxon>
        <taxon>Cytophagia</taxon>
        <taxon>Cytophagales</taxon>
        <taxon>Leadbetterellaceae</taxon>
        <taxon>Emticicia</taxon>
    </lineage>
</organism>
<comment type="caution">
    <text evidence="3">The sequence shown here is derived from an EMBL/GenBank/DDBJ whole genome shotgun (WGS) entry which is preliminary data.</text>
</comment>
<name>A0A917DLX2_9BACT</name>
<evidence type="ECO:0000313" key="3">
    <source>
        <dbReference type="EMBL" id="GGD51021.1"/>
    </source>
</evidence>
<feature type="domain" description="Antitoxin Xre-like helix-turn-helix" evidence="2">
    <location>
        <begin position="18"/>
        <end position="78"/>
    </location>
</feature>
<keyword evidence="4" id="KW-1185">Reference proteome</keyword>
<dbReference type="Pfam" id="PF20432">
    <property type="entry name" value="Xre-like-HTH"/>
    <property type="match status" value="1"/>
</dbReference>
<dbReference type="InterPro" id="IPR046847">
    <property type="entry name" value="Xre-like_HTH"/>
</dbReference>
<dbReference type="Pfam" id="PF09722">
    <property type="entry name" value="Xre_MbcA_ParS_C"/>
    <property type="match status" value="1"/>
</dbReference>
<reference evidence="3" key="2">
    <citation type="submission" date="2020-09" db="EMBL/GenBank/DDBJ databases">
        <authorList>
            <person name="Sun Q."/>
            <person name="Zhou Y."/>
        </authorList>
    </citation>
    <scope>NUCLEOTIDE SEQUENCE</scope>
    <source>
        <strain evidence="3">CGMCC 1.15958</strain>
    </source>
</reference>
<dbReference type="EMBL" id="BMKK01000002">
    <property type="protein sequence ID" value="GGD51021.1"/>
    <property type="molecule type" value="Genomic_DNA"/>
</dbReference>
<evidence type="ECO:0008006" key="5">
    <source>
        <dbReference type="Google" id="ProtNLM"/>
    </source>
</evidence>
<evidence type="ECO:0000313" key="4">
    <source>
        <dbReference type="Proteomes" id="UP000609064"/>
    </source>
</evidence>
<dbReference type="Proteomes" id="UP000609064">
    <property type="component" value="Unassembled WGS sequence"/>
</dbReference>
<dbReference type="InterPro" id="IPR024467">
    <property type="entry name" value="Xre/MbcA/ParS-like_toxin-bd"/>
</dbReference>
<accession>A0A917DLX2</accession>
<feature type="domain" description="Antitoxin Xre/MbcA/ParS-like toxin-binding" evidence="1">
    <location>
        <begin position="86"/>
        <end position="133"/>
    </location>
</feature>
<dbReference type="InterPro" id="IPR011979">
    <property type="entry name" value="Antitox_Xre"/>
</dbReference>
<dbReference type="AlphaFoldDB" id="A0A917DLX2"/>
<dbReference type="GO" id="GO:0003677">
    <property type="term" value="F:DNA binding"/>
    <property type="evidence" value="ECO:0007669"/>
    <property type="project" value="InterPro"/>
</dbReference>
<proteinExistence type="predicted"/>
<gene>
    <name evidence="3" type="ORF">GCM10011514_14090</name>
</gene>
<reference evidence="3" key="1">
    <citation type="journal article" date="2014" name="Int. J. Syst. Evol. Microbiol.">
        <title>Complete genome sequence of Corynebacterium casei LMG S-19264T (=DSM 44701T), isolated from a smear-ripened cheese.</title>
        <authorList>
            <consortium name="US DOE Joint Genome Institute (JGI-PGF)"/>
            <person name="Walter F."/>
            <person name="Albersmeier A."/>
            <person name="Kalinowski J."/>
            <person name="Ruckert C."/>
        </authorList>
    </citation>
    <scope>NUCLEOTIDE SEQUENCE</scope>
    <source>
        <strain evidence="3">CGMCC 1.15958</strain>
    </source>
</reference>